<dbReference type="Proteomes" id="UP000000496">
    <property type="component" value="Chromosome gsn.131"/>
</dbReference>
<sequence>MHINDIKEGIATVFKGVIDIPKKIEKSVTAIGDDFTANQPTFQTSSEKAQKLVTSIMDAVAVVQTGAGAVLVLSTVYYIHSYFSTVSYIFSPITTLTMLLSGIITYDTFRTYQTIKELNDWVIKKYPNFNDTFVINDGVYNRWLEFSTQLKYRTWLVEPIARPYIEKATKFFNNAKQGFLQENFYKGLKIAGDTTTDKWTKAWHFAQMGYSAVTRVVSPPLRYLGYLWSRMEKKALD</sequence>
<name>F8L9R6_SIMNZ</name>
<evidence type="ECO:0000256" key="1">
    <source>
        <dbReference type="SAM" id="Phobius"/>
    </source>
</evidence>
<dbReference type="EMBL" id="FR872582">
    <property type="protein sequence ID" value="CCB89610.1"/>
    <property type="molecule type" value="Genomic_DNA"/>
</dbReference>
<keyword evidence="1" id="KW-0472">Membrane</keyword>
<accession>F8L9R6</accession>
<dbReference type="KEGG" id="sng:SNE_A17330"/>
<evidence type="ECO:0000313" key="2">
    <source>
        <dbReference type="EMBL" id="CCB89610.1"/>
    </source>
</evidence>
<keyword evidence="1" id="KW-0812">Transmembrane</keyword>
<keyword evidence="3" id="KW-1185">Reference proteome</keyword>
<proteinExistence type="predicted"/>
<dbReference type="RefSeq" id="WP_013944076.1">
    <property type="nucleotide sequence ID" value="NC_015713.1"/>
</dbReference>
<evidence type="ECO:0000313" key="3">
    <source>
        <dbReference type="Proteomes" id="UP000000496"/>
    </source>
</evidence>
<organism evidence="2 3">
    <name type="scientific">Simkania negevensis (strain ATCC VR-1471 / DSM 27360 / Z)</name>
    <dbReference type="NCBI Taxonomy" id="331113"/>
    <lineage>
        <taxon>Bacteria</taxon>
        <taxon>Pseudomonadati</taxon>
        <taxon>Chlamydiota</taxon>
        <taxon>Chlamydiia</taxon>
        <taxon>Parachlamydiales</taxon>
        <taxon>Simkaniaceae</taxon>
        <taxon>Simkania</taxon>
    </lineage>
</organism>
<keyword evidence="1" id="KW-1133">Transmembrane helix</keyword>
<protein>
    <submittedName>
        <fullName evidence="2">Uncharacterized protein</fullName>
    </submittedName>
</protein>
<dbReference type="AlphaFoldDB" id="F8L9R6"/>
<reference key="1">
    <citation type="journal article" date="2011" name="Mol. Biol. Evol.">
        <title>Unity in variety -- the pan-genome of the Chlamydiae.</title>
        <authorList>
            <person name="Collingro A."/>
            <person name="Tischler P."/>
            <person name="Weinmaier T."/>
            <person name="Penz T."/>
            <person name="Heinz E."/>
            <person name="Brunham R.C."/>
            <person name="Read T.D."/>
            <person name="Bavoil P.M."/>
            <person name="Sachse K."/>
            <person name="Kahane S."/>
            <person name="Friedman M.G."/>
            <person name="Rattei T."/>
            <person name="Myers G.S.A."/>
            <person name="Horn M."/>
        </authorList>
    </citation>
    <scope>NUCLEOTIDE SEQUENCE</scope>
    <source>
        <strain>Z</strain>
    </source>
</reference>
<dbReference type="HOGENOM" id="CLU_1170030_0_0_0"/>
<gene>
    <name evidence="2" type="ordered locus">SNE_A17330</name>
</gene>
<feature type="transmembrane region" description="Helical" evidence="1">
    <location>
        <begin position="56"/>
        <end position="79"/>
    </location>
</feature>
<feature type="transmembrane region" description="Helical" evidence="1">
    <location>
        <begin position="85"/>
        <end position="106"/>
    </location>
</feature>
<reference evidence="2 3" key="2">
    <citation type="journal article" date="2011" name="Mol. Biol. Evol.">
        <title>Unity in variety--the pan-genome of the Chlamydiae.</title>
        <authorList>
            <person name="Collingro A."/>
            <person name="Tischler P."/>
            <person name="Weinmaier T."/>
            <person name="Penz T."/>
            <person name="Heinz E."/>
            <person name="Brunham R.C."/>
            <person name="Read T.D."/>
            <person name="Bavoil P.M."/>
            <person name="Sachse K."/>
            <person name="Kahane S."/>
            <person name="Friedman M.G."/>
            <person name="Rattei T."/>
            <person name="Myers G.S."/>
            <person name="Horn M."/>
        </authorList>
    </citation>
    <scope>NUCLEOTIDE SEQUENCE [LARGE SCALE GENOMIC DNA]</scope>
    <source>
        <strain evidence="3">ATCC VR-1471 / Z</strain>
    </source>
</reference>